<evidence type="ECO:0000313" key="1">
    <source>
        <dbReference type="EMBL" id="JAC73297.1"/>
    </source>
</evidence>
<accession>A0A061RK29</accession>
<dbReference type="AlphaFoldDB" id="A0A061RK29"/>
<reference evidence="1" key="1">
    <citation type="submission" date="2014-05" db="EMBL/GenBank/DDBJ databases">
        <title>The transcriptome of the halophilic microalga Tetraselmis sp. GSL018 isolated from the Great Salt Lake, Utah.</title>
        <authorList>
            <person name="Jinkerson R.E."/>
            <person name="D'Adamo S."/>
            <person name="Posewitz M.C."/>
        </authorList>
    </citation>
    <scope>NUCLEOTIDE SEQUENCE</scope>
    <source>
        <strain evidence="1">GSL018</strain>
    </source>
</reference>
<gene>
    <name evidence="1" type="ORF">TSPGSL018_29222</name>
</gene>
<feature type="non-terminal residue" evidence="1">
    <location>
        <position position="1"/>
    </location>
</feature>
<dbReference type="EMBL" id="GBEZ01012605">
    <property type="protein sequence ID" value="JAC73297.1"/>
    <property type="molecule type" value="Transcribed_RNA"/>
</dbReference>
<proteinExistence type="predicted"/>
<name>A0A061RK29_9CHLO</name>
<protein>
    <submittedName>
        <fullName evidence="1">Uncharacterized protein</fullName>
    </submittedName>
</protein>
<sequence length="57" mass="6151">GNEKGGGEPRCTRAPFPDAVFRSHLQDRGMANLWGQGRCTKADRETWGHLPGNAAAT</sequence>
<organism evidence="1">
    <name type="scientific">Tetraselmis sp. GSL018</name>
    <dbReference type="NCBI Taxonomy" id="582737"/>
    <lineage>
        <taxon>Eukaryota</taxon>
        <taxon>Viridiplantae</taxon>
        <taxon>Chlorophyta</taxon>
        <taxon>core chlorophytes</taxon>
        <taxon>Chlorodendrophyceae</taxon>
        <taxon>Chlorodendrales</taxon>
        <taxon>Chlorodendraceae</taxon>
        <taxon>Tetraselmis</taxon>
    </lineage>
</organism>